<dbReference type="PRINTS" id="PR01713">
    <property type="entry name" value="NUCEPIMERASE"/>
</dbReference>
<dbReference type="Pfam" id="PF16363">
    <property type="entry name" value="GDP_Man_Dehyd"/>
    <property type="match status" value="1"/>
</dbReference>
<feature type="domain" description="NAD(P)-binding" evidence="1">
    <location>
        <begin position="1"/>
        <end position="288"/>
    </location>
</feature>
<dbReference type="PANTHER" id="PTHR43000">
    <property type="entry name" value="DTDP-D-GLUCOSE 4,6-DEHYDRATASE-RELATED"/>
    <property type="match status" value="1"/>
</dbReference>
<evidence type="ECO:0000313" key="3">
    <source>
        <dbReference type="Proteomes" id="UP000179034"/>
    </source>
</evidence>
<dbReference type="InterPro" id="IPR016040">
    <property type="entry name" value="NAD(P)-bd_dom"/>
</dbReference>
<proteinExistence type="predicted"/>
<dbReference type="SUPFAM" id="SSF51735">
    <property type="entry name" value="NAD(P)-binding Rossmann-fold domains"/>
    <property type="match status" value="1"/>
</dbReference>
<comment type="caution">
    <text evidence="2">The sequence shown here is derived from an EMBL/GenBank/DDBJ whole genome shotgun (WGS) entry which is preliminary data.</text>
</comment>
<dbReference type="InterPro" id="IPR036291">
    <property type="entry name" value="NAD(P)-bd_dom_sf"/>
</dbReference>
<dbReference type="Proteomes" id="UP000179034">
    <property type="component" value="Unassembled WGS sequence"/>
</dbReference>
<feature type="non-terminal residue" evidence="2">
    <location>
        <position position="1"/>
    </location>
</feature>
<accession>A0A1F5YBW5</accession>
<organism evidence="2 3">
    <name type="scientific">Candidatus Glassbacteria bacterium RBG_16_58_8</name>
    <dbReference type="NCBI Taxonomy" id="1817866"/>
    <lineage>
        <taxon>Bacteria</taxon>
        <taxon>Candidatus Glassiibacteriota</taxon>
    </lineage>
</organism>
<gene>
    <name evidence="2" type="ORF">A2Z06_00185</name>
</gene>
<dbReference type="EMBL" id="MFIW01000068">
    <property type="protein sequence ID" value="OGF97695.1"/>
    <property type="molecule type" value="Genomic_DNA"/>
</dbReference>
<name>A0A1F5YBW5_9BACT</name>
<sequence>IGSHLGREMSRLGAELHLLDRPGVPDFRIRDYRNRAAVHESDLSDRSAIRELVRSIRPEKVFHLASVTDVERSIDRSLEMAQNILLGTLNLISALGEVSFQCLVNTGTCEEYGDNPTPFREDQMVNPVSPYSAAKASSTIFCQMFHKTLGLPIVTVRPFLTYGPFQNPKMLIPSAIVSTLRGKRFKMTGGIQTREFNYVSDIVEGFIRAATTREAIGQIVNIGNGIEYPIREVVETILKMMDAQVTPEIGALPYRAGEAWHFYCDNGKARKILGWKPKVSLKEGLQKTISWYREAYGSGSLFEHFPGC</sequence>
<dbReference type="AlphaFoldDB" id="A0A1F5YBW5"/>
<protein>
    <recommendedName>
        <fullName evidence="1">NAD(P)-binding domain-containing protein</fullName>
    </recommendedName>
</protein>
<evidence type="ECO:0000313" key="2">
    <source>
        <dbReference type="EMBL" id="OGF97695.1"/>
    </source>
</evidence>
<reference evidence="2 3" key="1">
    <citation type="journal article" date="2016" name="Nat. Commun.">
        <title>Thousands of microbial genomes shed light on interconnected biogeochemical processes in an aquifer system.</title>
        <authorList>
            <person name="Anantharaman K."/>
            <person name="Brown C.T."/>
            <person name="Hug L.A."/>
            <person name="Sharon I."/>
            <person name="Castelle C.J."/>
            <person name="Probst A.J."/>
            <person name="Thomas B.C."/>
            <person name="Singh A."/>
            <person name="Wilkins M.J."/>
            <person name="Karaoz U."/>
            <person name="Brodie E.L."/>
            <person name="Williams K.H."/>
            <person name="Hubbard S.S."/>
            <person name="Banfield J.F."/>
        </authorList>
    </citation>
    <scope>NUCLEOTIDE SEQUENCE [LARGE SCALE GENOMIC DNA]</scope>
</reference>
<evidence type="ECO:0000259" key="1">
    <source>
        <dbReference type="Pfam" id="PF16363"/>
    </source>
</evidence>
<dbReference type="Gene3D" id="3.40.50.720">
    <property type="entry name" value="NAD(P)-binding Rossmann-like Domain"/>
    <property type="match status" value="1"/>
</dbReference>